<dbReference type="Pfam" id="PF01751">
    <property type="entry name" value="Toprim"/>
    <property type="match status" value="1"/>
</dbReference>
<dbReference type="InterPro" id="IPR028612">
    <property type="entry name" value="Topoisom_1_IA"/>
</dbReference>
<dbReference type="InterPro" id="IPR013498">
    <property type="entry name" value="Topo_IA_Znf"/>
</dbReference>
<dbReference type="NCBIfam" id="TIGR01051">
    <property type="entry name" value="topA_bact"/>
    <property type="match status" value="1"/>
</dbReference>
<organism evidence="13 15">
    <name type="scientific">Mycoplasmopsis canis</name>
    <dbReference type="NCBI Taxonomy" id="29555"/>
    <lineage>
        <taxon>Bacteria</taxon>
        <taxon>Bacillati</taxon>
        <taxon>Mycoplasmatota</taxon>
        <taxon>Mycoplasmoidales</taxon>
        <taxon>Metamycoplasmataceae</taxon>
        <taxon>Mycoplasmopsis</taxon>
    </lineage>
</organism>
<keyword evidence="7 10" id="KW-0799">Topoisomerase</keyword>
<feature type="active site" description="O-(5'-phospho-DNA)-tyrosine intermediate" evidence="10">
    <location>
        <position position="292"/>
    </location>
</feature>
<dbReference type="Pfam" id="PF01131">
    <property type="entry name" value="Topoisom_bac"/>
    <property type="match status" value="1"/>
</dbReference>
<keyword evidence="4" id="KW-0863">Zinc-finger</keyword>
<keyword evidence="8 10" id="KW-0238">DNA-binding</keyword>
<dbReference type="InterPro" id="IPR005733">
    <property type="entry name" value="TopoI_bac-type"/>
</dbReference>
<sequence>MKNLVIVESPNKVSTIKKYLGDEYNVVASVGHFLKMKTDGEYGFGIDLNEWEPRYSLDSTKRKVVNEIKEALKDVDNVYIATDPDREGEGIGQHLVTYFKIKNFKRIKYNEITKDAILKAINNPGELNNGLVDAQKSRRMLDRIIGFRLSNLMKLKFRNAPGIPTAGRVQSIALKLVVDREREIQNFVPESFFKLSAKIENNEVLAYYFNPKADDRKDWIYSEEVDKIKKYFETSKKELLVKNITISKRKVPAITPFKQSALYKKSPLSSSSTQGILQKLYEGFGDGGLISYPRTDSTRLSSDFVNNAKLYIENKWGKDYVASEVKGFSGDQDAHEAIRPTDISLTPELAEKKYPELNEYDLKIYKLIYQNTLMALITQPIRESKLYEFSNGEYEFRQSFSKIIFDGYYVVTGKEEQQFDPEYTHGQIVAVEEFNFESHETKPLPRYNEGSLIEMLDNIKVGRPSTFATTVNIIKDRKFVVNESSQLVPTEFGIALCDSLIAGFPNIINESYTAKVEEELDKIAENTLFKNDVLQDFWNRFQEEVKTASEKMNIYHFSTPELERACPACGGTLLIRNNKKGQKFIGCANFPKCKHTESYEEKEENQSNLD</sequence>
<dbReference type="InterPro" id="IPR013497">
    <property type="entry name" value="Topo_IA_cen"/>
</dbReference>
<accession>A0A449AQA9</accession>
<dbReference type="PRINTS" id="PR00417">
    <property type="entry name" value="PRTPISMRASEI"/>
</dbReference>
<feature type="site" description="Interaction with DNA" evidence="10">
    <location>
        <position position="32"/>
    </location>
</feature>
<dbReference type="PROSITE" id="PS00396">
    <property type="entry name" value="TOPO_IA_1"/>
    <property type="match status" value="1"/>
</dbReference>
<reference evidence="13 15" key="1">
    <citation type="submission" date="2019-01" db="EMBL/GenBank/DDBJ databases">
        <authorList>
            <consortium name="Pathogen Informatics"/>
        </authorList>
    </citation>
    <scope>NUCLEOTIDE SEQUENCE [LARGE SCALE GENOMIC DNA]</scope>
    <source>
        <strain evidence="13 15">NCTC10146</strain>
        <plasmid evidence="15">7</plasmid>
    </source>
</reference>
<dbReference type="PROSITE" id="PS50880">
    <property type="entry name" value="TOPRIM"/>
    <property type="match status" value="1"/>
</dbReference>
<dbReference type="InterPro" id="IPR034149">
    <property type="entry name" value="TOPRIM_TopoI"/>
</dbReference>
<dbReference type="Pfam" id="PF01396">
    <property type="entry name" value="Zn_ribbon_Top1"/>
    <property type="match status" value="1"/>
</dbReference>
<dbReference type="GO" id="GO:0008270">
    <property type="term" value="F:zinc ion binding"/>
    <property type="evidence" value="ECO:0007669"/>
    <property type="project" value="UniProtKB-KW"/>
</dbReference>
<comment type="similarity">
    <text evidence="2 10">Belongs to the type IA topoisomerase family.</text>
</comment>
<keyword evidence="5" id="KW-0862">Zinc</keyword>
<dbReference type="InterPro" id="IPR006171">
    <property type="entry name" value="TOPRIM_dom"/>
</dbReference>
<protein>
    <recommendedName>
        <fullName evidence="10">DNA topoisomerase 1</fullName>
        <ecNumber evidence="10">5.6.2.1</ecNumber>
    </recommendedName>
    <alternativeName>
        <fullName evidence="10">DNA topoisomerase I</fullName>
    </alternativeName>
</protein>
<evidence type="ECO:0000313" key="15">
    <source>
        <dbReference type="Proteomes" id="UP000290495"/>
    </source>
</evidence>
<keyword evidence="6" id="KW-0460">Magnesium</keyword>
<keyword evidence="14" id="KW-0614">Plasmid</keyword>
<dbReference type="GO" id="GO:0006265">
    <property type="term" value="P:DNA topological change"/>
    <property type="evidence" value="ECO:0007669"/>
    <property type="project" value="UniProtKB-UniRule"/>
</dbReference>
<dbReference type="EMBL" id="LR215016">
    <property type="protein sequence ID" value="VEU69261.1"/>
    <property type="molecule type" value="Genomic_DNA"/>
</dbReference>
<comment type="catalytic activity">
    <reaction evidence="1 10">
        <text>ATP-independent breakage of single-stranded DNA, followed by passage and rejoining.</text>
        <dbReference type="EC" id="5.6.2.1"/>
    </reaction>
</comment>
<evidence type="ECO:0000256" key="8">
    <source>
        <dbReference type="ARBA" id="ARBA00023125"/>
    </source>
</evidence>
<dbReference type="InterPro" id="IPR013826">
    <property type="entry name" value="Topo_IA_cen_sub3"/>
</dbReference>
<keyword evidence="9 10" id="KW-0413">Isomerase</keyword>
<gene>
    <name evidence="13" type="primary">topA_1</name>
    <name evidence="10" type="synonym">topA</name>
    <name evidence="14" type="synonym">topA_2</name>
    <name evidence="13" type="ORF">NCTC10146_00175</name>
    <name evidence="14" type="ORF">NCTC10146_00754</name>
</gene>
<dbReference type="SUPFAM" id="SSF56712">
    <property type="entry name" value="Prokaryotic type I DNA topoisomerase"/>
    <property type="match status" value="1"/>
</dbReference>
<comment type="caution">
    <text evidence="10">Lacks conserved residue(s) required for the propagation of feature annotation.</text>
</comment>
<feature type="domain" description="Topo IA-type catalytic" evidence="12">
    <location>
        <begin position="128"/>
        <end position="546"/>
    </location>
</feature>
<feature type="site" description="Interaction with DNA" evidence="10">
    <location>
        <position position="294"/>
    </location>
</feature>
<dbReference type="Gene3D" id="2.70.20.10">
    <property type="entry name" value="Topoisomerase I, domain 3"/>
    <property type="match status" value="1"/>
</dbReference>
<geneLocation type="plasmid" evidence="14 15">
    <name>7</name>
</geneLocation>
<feature type="site" description="Interaction with DNA" evidence="10">
    <location>
        <position position="142"/>
    </location>
</feature>
<evidence type="ECO:0000313" key="14">
    <source>
        <dbReference type="EMBL" id="VEU69261.1"/>
    </source>
</evidence>
<dbReference type="InterPro" id="IPR003602">
    <property type="entry name" value="Topo_IA_DNA-bd_dom"/>
</dbReference>
<dbReference type="Proteomes" id="UP000290495">
    <property type="component" value="Chromosome"/>
</dbReference>
<evidence type="ECO:0000256" key="1">
    <source>
        <dbReference type="ARBA" id="ARBA00000213"/>
    </source>
</evidence>
<evidence type="ECO:0000256" key="5">
    <source>
        <dbReference type="ARBA" id="ARBA00022833"/>
    </source>
</evidence>
<dbReference type="HAMAP" id="MF_00952">
    <property type="entry name" value="Topoisom_1_prok"/>
    <property type="match status" value="1"/>
</dbReference>
<dbReference type="SMART" id="SM00437">
    <property type="entry name" value="TOP1Ac"/>
    <property type="match status" value="1"/>
</dbReference>
<dbReference type="PANTHER" id="PTHR42785:SF1">
    <property type="entry name" value="DNA TOPOISOMERASE"/>
    <property type="match status" value="1"/>
</dbReference>
<evidence type="ECO:0000256" key="2">
    <source>
        <dbReference type="ARBA" id="ARBA00009446"/>
    </source>
</evidence>
<dbReference type="InterPro" id="IPR023406">
    <property type="entry name" value="Topo_IA_AS"/>
</dbReference>
<comment type="function">
    <text evidence="10">Releases the supercoiling and torsional tension of DNA, which is introduced during the DNA replication and transcription, by transiently cleaving and rejoining one strand of the DNA duplex. Introduces a single-strand break via transesterification at a target site in duplex DNA. The scissile phosphodiester is attacked by the catalytic tyrosine of the enzyme, resulting in the formation of a DNA-(5'-phosphotyrosyl)-enzyme intermediate and the expulsion of a 3'-OH DNA strand. The free DNA strand then undergoes passage around the unbroken strand, thus removing DNA supercoils. Finally, in the religation step, the DNA 3'-OH attacks the covalent intermediate to expel the active-site tyrosine and restore the DNA phosphodiester backbone.</text>
</comment>
<dbReference type="InterPro" id="IPR000380">
    <property type="entry name" value="Topo_IA"/>
</dbReference>
<evidence type="ECO:0000256" key="9">
    <source>
        <dbReference type="ARBA" id="ARBA00023235"/>
    </source>
</evidence>
<dbReference type="RefSeq" id="WP_004794516.1">
    <property type="nucleotide sequence ID" value="NZ_LR215010.1"/>
</dbReference>
<feature type="site" description="Interaction with DNA" evidence="10">
    <location>
        <position position="477"/>
    </location>
</feature>
<dbReference type="EMBL" id="LR215010">
    <property type="protein sequence ID" value="VEU68723.1"/>
    <property type="molecule type" value="Genomic_DNA"/>
</dbReference>
<feature type="site" description="Interaction with DNA" evidence="10">
    <location>
        <position position="138"/>
    </location>
</feature>
<dbReference type="InterPro" id="IPR013825">
    <property type="entry name" value="Topo_IA_cen_sub2"/>
</dbReference>
<dbReference type="Proteomes" id="UP000290495">
    <property type="component" value="Plasmid 7"/>
</dbReference>
<evidence type="ECO:0000256" key="7">
    <source>
        <dbReference type="ARBA" id="ARBA00023029"/>
    </source>
</evidence>
<dbReference type="InterPro" id="IPR003601">
    <property type="entry name" value="Topo_IA_2"/>
</dbReference>
<dbReference type="SUPFAM" id="SSF57783">
    <property type="entry name" value="Zinc beta-ribbon"/>
    <property type="match status" value="1"/>
</dbReference>
<comment type="subunit">
    <text evidence="10">Monomer.</text>
</comment>
<dbReference type="PROSITE" id="PS52039">
    <property type="entry name" value="TOPO_IA_2"/>
    <property type="match status" value="1"/>
</dbReference>
<dbReference type="EC" id="5.6.2.1" evidence="10"/>
<dbReference type="Gene3D" id="1.10.290.10">
    <property type="entry name" value="Topoisomerase I, domain 4"/>
    <property type="match status" value="1"/>
</dbReference>
<evidence type="ECO:0000256" key="6">
    <source>
        <dbReference type="ARBA" id="ARBA00022842"/>
    </source>
</evidence>
<evidence type="ECO:0000256" key="3">
    <source>
        <dbReference type="ARBA" id="ARBA00022723"/>
    </source>
</evidence>
<dbReference type="SMART" id="SM00436">
    <property type="entry name" value="TOP1Bc"/>
    <property type="match status" value="1"/>
</dbReference>
<name>A0A449AQA9_9BACT</name>
<feature type="site" description="Interaction with DNA" evidence="10">
    <location>
        <position position="139"/>
    </location>
</feature>
<dbReference type="InterPro" id="IPR023405">
    <property type="entry name" value="Topo_IA_core_domain"/>
</dbReference>
<evidence type="ECO:0000256" key="10">
    <source>
        <dbReference type="HAMAP-Rule" id="MF_00952"/>
    </source>
</evidence>
<dbReference type="AlphaFoldDB" id="A0A449AQA9"/>
<dbReference type="CDD" id="cd03363">
    <property type="entry name" value="TOPRIM_TopoIA_TopoI"/>
    <property type="match status" value="1"/>
</dbReference>
<evidence type="ECO:0000256" key="4">
    <source>
        <dbReference type="ARBA" id="ARBA00022771"/>
    </source>
</evidence>
<dbReference type="Gene3D" id="3.40.50.140">
    <property type="match status" value="1"/>
</dbReference>
<dbReference type="GO" id="GO:0003917">
    <property type="term" value="F:DNA topoisomerase type I (single strand cut, ATP-independent) activity"/>
    <property type="evidence" value="ECO:0007669"/>
    <property type="project" value="UniProtKB-UniRule"/>
</dbReference>
<dbReference type="PANTHER" id="PTHR42785">
    <property type="entry name" value="DNA TOPOISOMERASE, TYPE IA, CORE"/>
    <property type="match status" value="1"/>
</dbReference>
<dbReference type="GO" id="GO:0005694">
    <property type="term" value="C:chromosome"/>
    <property type="evidence" value="ECO:0007669"/>
    <property type="project" value="InterPro"/>
</dbReference>
<dbReference type="InterPro" id="IPR013824">
    <property type="entry name" value="Topo_IA_cen_sub1"/>
</dbReference>
<evidence type="ECO:0000313" key="13">
    <source>
        <dbReference type="EMBL" id="VEU68723.1"/>
    </source>
</evidence>
<dbReference type="Gene3D" id="1.10.460.10">
    <property type="entry name" value="Topoisomerase I, domain 2"/>
    <property type="match status" value="1"/>
</dbReference>
<evidence type="ECO:0000259" key="12">
    <source>
        <dbReference type="PROSITE" id="PS52039"/>
    </source>
</evidence>
<feature type="domain" description="Toprim" evidence="11">
    <location>
        <begin position="2"/>
        <end position="114"/>
    </location>
</feature>
<dbReference type="SMART" id="SM00493">
    <property type="entry name" value="TOPRIM"/>
    <property type="match status" value="1"/>
</dbReference>
<dbReference type="Gene3D" id="3.30.65.10">
    <property type="entry name" value="Bacterial Topoisomerase I, domain 1"/>
    <property type="match status" value="1"/>
</dbReference>
<evidence type="ECO:0000259" key="11">
    <source>
        <dbReference type="PROSITE" id="PS50880"/>
    </source>
</evidence>
<dbReference type="GO" id="GO:0003677">
    <property type="term" value="F:DNA binding"/>
    <property type="evidence" value="ECO:0007669"/>
    <property type="project" value="UniProtKB-KW"/>
</dbReference>
<proteinExistence type="inferred from homology"/>
<dbReference type="CDD" id="cd00186">
    <property type="entry name" value="TOP1Ac"/>
    <property type="match status" value="1"/>
</dbReference>
<keyword evidence="3" id="KW-0479">Metal-binding</keyword>